<feature type="compositionally biased region" description="Basic and acidic residues" evidence="1">
    <location>
        <begin position="44"/>
        <end position="60"/>
    </location>
</feature>
<dbReference type="EMBL" id="AP023447">
    <property type="protein sequence ID" value="BCL42570.1"/>
    <property type="molecule type" value="Genomic_DNA"/>
</dbReference>
<organism evidence="2 3">
    <name type="scientific">Enterobacter roggenkampii</name>
    <dbReference type="NCBI Taxonomy" id="1812935"/>
    <lineage>
        <taxon>Bacteria</taxon>
        <taxon>Pseudomonadati</taxon>
        <taxon>Pseudomonadota</taxon>
        <taxon>Gammaproteobacteria</taxon>
        <taxon>Enterobacterales</taxon>
        <taxon>Enterobacteriaceae</taxon>
        <taxon>Enterobacter</taxon>
        <taxon>Enterobacter cloacae complex</taxon>
    </lineage>
</organism>
<proteinExistence type="predicted"/>
<evidence type="ECO:0000313" key="2">
    <source>
        <dbReference type="EMBL" id="BCL42570.1"/>
    </source>
</evidence>
<accession>A0AAU9BNX8</accession>
<dbReference type="AlphaFoldDB" id="A0AAU9BNX8"/>
<gene>
    <name evidence="2" type="ORF">OIPHN260_20720</name>
</gene>
<evidence type="ECO:0000256" key="1">
    <source>
        <dbReference type="SAM" id="MobiDB-lite"/>
    </source>
</evidence>
<feature type="region of interest" description="Disordered" evidence="1">
    <location>
        <begin position="24"/>
        <end position="64"/>
    </location>
</feature>
<name>A0AAU9BNX8_9ENTR</name>
<protein>
    <submittedName>
        <fullName evidence="2">Uncharacterized protein</fullName>
    </submittedName>
</protein>
<sequence length="71" mass="8192">MTSITKNEKLTKWQKIFALGVTIGDSGREKALPPRKSVQRGRQTRRDNQSQHNHGGEQRKLQIGTHQFFSF</sequence>
<dbReference type="Proteomes" id="UP000595858">
    <property type="component" value="Chromosome"/>
</dbReference>
<evidence type="ECO:0000313" key="3">
    <source>
        <dbReference type="Proteomes" id="UP000595858"/>
    </source>
</evidence>
<reference evidence="2" key="1">
    <citation type="journal article" date="2020" name="J Glob Antimicrob Resist">
        <title>Genomic characterization of clinical Enterobacter roggenkampii co-harboring blaIMP-1- and blaGES-5-encoding IncP6 and mcr-9-encoding IncHI2 plasmids isolated in Japan.</title>
        <authorList>
            <person name="Umeda K."/>
            <person name="Nakamura H."/>
            <person name="Fukuda A."/>
            <person name="Matsumoto Y."/>
            <person name="Motooka D."/>
            <person name="Nakamura S."/>
            <person name="Yasui Y."/>
            <person name="Yoshida H."/>
            <person name="Kawahara R."/>
        </authorList>
    </citation>
    <scope>NUCLEOTIDE SEQUENCE</scope>
    <source>
        <strain evidence="2">OIPH-N260</strain>
    </source>
</reference>